<proteinExistence type="predicted"/>
<protein>
    <submittedName>
        <fullName evidence="1">NAD-P-binding protein</fullName>
    </submittedName>
</protein>
<evidence type="ECO:0000313" key="1">
    <source>
        <dbReference type="EMBL" id="RDX57109.1"/>
    </source>
</evidence>
<dbReference type="Pfam" id="PF00106">
    <property type="entry name" value="adh_short"/>
    <property type="match status" value="1"/>
</dbReference>
<dbReference type="InterPro" id="IPR036291">
    <property type="entry name" value="NAD(P)-bd_dom_sf"/>
</dbReference>
<keyword evidence="2" id="KW-1185">Reference proteome</keyword>
<reference evidence="1 2" key="1">
    <citation type="journal article" date="2018" name="Biotechnol. Biofuels">
        <title>Integrative visual omics of the white-rot fungus Polyporus brumalis exposes the biotechnological potential of its oxidative enzymes for delignifying raw plant biomass.</title>
        <authorList>
            <person name="Miyauchi S."/>
            <person name="Rancon A."/>
            <person name="Drula E."/>
            <person name="Hage H."/>
            <person name="Chaduli D."/>
            <person name="Favel A."/>
            <person name="Grisel S."/>
            <person name="Henrissat B."/>
            <person name="Herpoel-Gimbert I."/>
            <person name="Ruiz-Duenas F.J."/>
            <person name="Chevret D."/>
            <person name="Hainaut M."/>
            <person name="Lin J."/>
            <person name="Wang M."/>
            <person name="Pangilinan J."/>
            <person name="Lipzen A."/>
            <person name="Lesage-Meessen L."/>
            <person name="Navarro D."/>
            <person name="Riley R."/>
            <person name="Grigoriev I.V."/>
            <person name="Zhou S."/>
            <person name="Raouche S."/>
            <person name="Rosso M.N."/>
        </authorList>
    </citation>
    <scope>NUCLEOTIDE SEQUENCE [LARGE SCALE GENOMIC DNA]</scope>
    <source>
        <strain evidence="1 2">BRFM 1820</strain>
    </source>
</reference>
<dbReference type="STRING" id="139420.A0A371DX31"/>
<gene>
    <name evidence="1" type="ORF">OH76DRAFT_15977</name>
</gene>
<dbReference type="Gene3D" id="3.40.50.720">
    <property type="entry name" value="NAD(P)-binding Rossmann-like Domain"/>
    <property type="match status" value="1"/>
</dbReference>
<dbReference type="SUPFAM" id="SSF51735">
    <property type="entry name" value="NAD(P)-binding Rossmann-fold domains"/>
    <property type="match status" value="1"/>
</dbReference>
<accession>A0A371DX31</accession>
<sequence length="244" mass="26237">MSPRPVFVIAGVGTGTGTGAATARLLAQKGWRVALVARNPDNLNNLANEINEAGGEAAGFPVHDYSYNATLSVFDAISAHKWSSADPSEVRGALWNAGVQEVWKPFLEVSEKEIETTLQFNVAAAFGFARGAILAFKENELDERGARGTLLFTGATASIRGNVRTSGIAAVKFAVRALSQSLAKEFGKDNIHVAHAIIDGIISTGPSDVRLDANSIAKNYVYLAEQDRSAWTWELDLRPAHEKW</sequence>
<dbReference type="AlphaFoldDB" id="A0A371DX31"/>
<dbReference type="PANTHER" id="PTHR43431:SF7">
    <property type="entry name" value="OXIDOREDUCTASE, SHORT CHAIN DEHYDROGENASE_REDUCTASE FAMILY (AFU_ORTHOLOGUE AFUA_5G14000)"/>
    <property type="match status" value="1"/>
</dbReference>
<evidence type="ECO:0000313" key="2">
    <source>
        <dbReference type="Proteomes" id="UP000256964"/>
    </source>
</evidence>
<dbReference type="EMBL" id="KZ857379">
    <property type="protein sequence ID" value="RDX57109.1"/>
    <property type="molecule type" value="Genomic_DNA"/>
</dbReference>
<dbReference type="InterPro" id="IPR002347">
    <property type="entry name" value="SDR_fam"/>
</dbReference>
<name>A0A371DX31_9APHY</name>
<organism evidence="1 2">
    <name type="scientific">Lentinus brumalis</name>
    <dbReference type="NCBI Taxonomy" id="2498619"/>
    <lineage>
        <taxon>Eukaryota</taxon>
        <taxon>Fungi</taxon>
        <taxon>Dikarya</taxon>
        <taxon>Basidiomycota</taxon>
        <taxon>Agaricomycotina</taxon>
        <taxon>Agaricomycetes</taxon>
        <taxon>Polyporales</taxon>
        <taxon>Polyporaceae</taxon>
        <taxon>Lentinus</taxon>
    </lineage>
</organism>
<dbReference type="Proteomes" id="UP000256964">
    <property type="component" value="Unassembled WGS sequence"/>
</dbReference>
<dbReference type="PANTHER" id="PTHR43431">
    <property type="entry name" value="OXIDOREDUCTASE, SHORT CHAIN DEHYDROGENASE/REDUCTASE FAMILY (AFU_ORTHOLOGUE AFUA_5G14000)"/>
    <property type="match status" value="1"/>
</dbReference>
<dbReference type="OrthoDB" id="5399006at2759"/>